<dbReference type="KEGG" id="orp:MOP44_17515"/>
<accession>A0A9J7BHC1</accession>
<evidence type="ECO:0000256" key="1">
    <source>
        <dbReference type="ARBA" id="ARBA00022553"/>
    </source>
</evidence>
<evidence type="ECO:0000313" key="5">
    <source>
        <dbReference type="Proteomes" id="UP001059380"/>
    </source>
</evidence>
<dbReference type="RefSeq" id="WP_260791548.1">
    <property type="nucleotide sequence ID" value="NZ_CP093313.1"/>
</dbReference>
<gene>
    <name evidence="4" type="ORF">MOP44_17515</name>
</gene>
<evidence type="ECO:0000259" key="3">
    <source>
        <dbReference type="PROSITE" id="PS50110"/>
    </source>
</evidence>
<feature type="domain" description="Response regulatory" evidence="3">
    <location>
        <begin position="1"/>
        <end position="124"/>
    </location>
</feature>
<feature type="modified residue" description="4-aspartylphosphate" evidence="2">
    <location>
        <position position="57"/>
    </location>
</feature>
<sequence length="134" mass="14845">MFLFVEDNGMDLAMAAACLSRLGARSSRVVNTAGKALEFLKQVESGDESAPEAVILDLLLKDSSGQEVMRYIRGRETLRKIPVLVWTIVEDDLTHEICRTLGAREVLVKSRRAHELREAVLRLRGLPPLSAGDD</sequence>
<dbReference type="InterPro" id="IPR050595">
    <property type="entry name" value="Bact_response_regulator"/>
</dbReference>
<evidence type="ECO:0000313" key="4">
    <source>
        <dbReference type="EMBL" id="UWZ82364.1"/>
    </source>
</evidence>
<keyword evidence="5" id="KW-1185">Reference proteome</keyword>
<keyword evidence="1 2" id="KW-0597">Phosphoprotein</keyword>
<organism evidence="4 5">
    <name type="scientific">Occallatibacter riparius</name>
    <dbReference type="NCBI Taxonomy" id="1002689"/>
    <lineage>
        <taxon>Bacteria</taxon>
        <taxon>Pseudomonadati</taxon>
        <taxon>Acidobacteriota</taxon>
        <taxon>Terriglobia</taxon>
        <taxon>Terriglobales</taxon>
        <taxon>Acidobacteriaceae</taxon>
        <taxon>Occallatibacter</taxon>
    </lineage>
</organism>
<reference evidence="4" key="1">
    <citation type="submission" date="2021-04" db="EMBL/GenBank/DDBJ databases">
        <title>Phylogenetic analysis of Acidobacteriaceae.</title>
        <authorList>
            <person name="Qiu L."/>
            <person name="Zhang Q."/>
        </authorList>
    </citation>
    <scope>NUCLEOTIDE SEQUENCE</scope>
    <source>
        <strain evidence="4">DSM 25168</strain>
    </source>
</reference>
<dbReference type="InterPro" id="IPR011006">
    <property type="entry name" value="CheY-like_superfamily"/>
</dbReference>
<dbReference type="InterPro" id="IPR001789">
    <property type="entry name" value="Sig_transdc_resp-reg_receiver"/>
</dbReference>
<dbReference type="Gene3D" id="3.40.50.2300">
    <property type="match status" value="1"/>
</dbReference>
<dbReference type="Pfam" id="PF00072">
    <property type="entry name" value="Response_reg"/>
    <property type="match status" value="1"/>
</dbReference>
<evidence type="ECO:0000256" key="2">
    <source>
        <dbReference type="PROSITE-ProRule" id="PRU00169"/>
    </source>
</evidence>
<dbReference type="SUPFAM" id="SSF52172">
    <property type="entry name" value="CheY-like"/>
    <property type="match status" value="1"/>
</dbReference>
<dbReference type="EMBL" id="CP093313">
    <property type="protein sequence ID" value="UWZ82364.1"/>
    <property type="molecule type" value="Genomic_DNA"/>
</dbReference>
<dbReference type="GO" id="GO:0000160">
    <property type="term" value="P:phosphorelay signal transduction system"/>
    <property type="evidence" value="ECO:0007669"/>
    <property type="project" value="InterPro"/>
</dbReference>
<dbReference type="Proteomes" id="UP001059380">
    <property type="component" value="Chromosome"/>
</dbReference>
<proteinExistence type="predicted"/>
<protein>
    <submittedName>
        <fullName evidence="4">Response regulator</fullName>
    </submittedName>
</protein>
<dbReference type="AlphaFoldDB" id="A0A9J7BHC1"/>
<dbReference type="PANTHER" id="PTHR44591:SF3">
    <property type="entry name" value="RESPONSE REGULATORY DOMAIN-CONTAINING PROTEIN"/>
    <property type="match status" value="1"/>
</dbReference>
<dbReference type="PROSITE" id="PS50110">
    <property type="entry name" value="RESPONSE_REGULATORY"/>
    <property type="match status" value="1"/>
</dbReference>
<dbReference type="PANTHER" id="PTHR44591">
    <property type="entry name" value="STRESS RESPONSE REGULATOR PROTEIN 1"/>
    <property type="match status" value="1"/>
</dbReference>
<dbReference type="SMART" id="SM00448">
    <property type="entry name" value="REC"/>
    <property type="match status" value="1"/>
</dbReference>
<name>A0A9J7BHC1_9BACT</name>